<dbReference type="PANTHER" id="PTHR13812">
    <property type="entry name" value="KETIMINE REDUCTASE MU-CRYSTALLIN"/>
    <property type="match status" value="1"/>
</dbReference>
<name>A0A4R6BUP1_9STAP</name>
<dbReference type="GO" id="GO:0005737">
    <property type="term" value="C:cytoplasm"/>
    <property type="evidence" value="ECO:0007669"/>
    <property type="project" value="TreeGrafter"/>
</dbReference>
<accession>A0A4R6BUP1</accession>
<dbReference type="PANTHER" id="PTHR13812:SF19">
    <property type="entry name" value="KETIMINE REDUCTASE MU-CRYSTALLIN"/>
    <property type="match status" value="1"/>
</dbReference>
<sequence length="314" mass="34546">MKWFTEDAIMNTYHMTHAIKDVKNTLVSLGNEEIKTDERTVIETGSSNTMLYMPCVDLKEGYSLIKIISIFPENPQAELPTSQAVSIISELKTGRHLAALSSSYLTRLRTGAITGIATDYLAREDAEVLGVIGTGAMAFEQLLGVLEVRNIKKILLYNRTAQKATQFAARLRERGVKADIEVLEDVDSVTKQSDIINCATKSETAVFNHQAVRDGTHINGLGSYLPSMREITIDTIATADLIVLDDIEGARHEAGEFIEAESRAVFDWKTAIALYELIAGSIKRERAESITIFKSVGASYYDLAVGIGAFKQMS</sequence>
<dbReference type="AlphaFoldDB" id="A0A4R6BUP1"/>
<comment type="caution">
    <text evidence="2">The sequence shown here is derived from an EMBL/GenBank/DDBJ whole genome shotgun (WGS) entry which is preliminary data.</text>
</comment>
<dbReference type="GO" id="GO:0016491">
    <property type="term" value="F:oxidoreductase activity"/>
    <property type="evidence" value="ECO:0007669"/>
    <property type="project" value="UniProtKB-ARBA"/>
</dbReference>
<dbReference type="FunFam" id="3.40.50.720:FF:000311">
    <property type="entry name" value="Ornithine cyclodeaminase"/>
    <property type="match status" value="1"/>
</dbReference>
<dbReference type="Gene3D" id="3.40.50.720">
    <property type="entry name" value="NAD(P)-binding Rossmann-like Domain"/>
    <property type="match status" value="1"/>
</dbReference>
<dbReference type="Gene3D" id="3.30.1780.10">
    <property type="entry name" value="ornithine cyclodeaminase, domain 1"/>
    <property type="match status" value="1"/>
</dbReference>
<proteinExistence type="inferred from homology"/>
<gene>
    <name evidence="2" type="ORF">ERX29_05025</name>
</gene>
<dbReference type="SUPFAM" id="SSF51735">
    <property type="entry name" value="NAD(P)-binding Rossmann-fold domains"/>
    <property type="match status" value="1"/>
</dbReference>
<dbReference type="Proteomes" id="UP000294802">
    <property type="component" value="Unassembled WGS sequence"/>
</dbReference>
<evidence type="ECO:0000256" key="1">
    <source>
        <dbReference type="ARBA" id="ARBA00008903"/>
    </source>
</evidence>
<dbReference type="InterPro" id="IPR003462">
    <property type="entry name" value="ODC_Mu_crystall"/>
</dbReference>
<dbReference type="InterPro" id="IPR023401">
    <property type="entry name" value="ODC_N"/>
</dbReference>
<keyword evidence="3" id="KW-1185">Reference proteome</keyword>
<dbReference type="PIRSF" id="PIRSF001439">
    <property type="entry name" value="CryM"/>
    <property type="match status" value="1"/>
</dbReference>
<dbReference type="InterPro" id="IPR036291">
    <property type="entry name" value="NAD(P)-bd_dom_sf"/>
</dbReference>
<protein>
    <submittedName>
        <fullName evidence="2">Ornithine cyclodeaminase family protein</fullName>
    </submittedName>
</protein>
<dbReference type="EMBL" id="SCWB01000007">
    <property type="protein sequence ID" value="TDM11958.1"/>
    <property type="molecule type" value="Genomic_DNA"/>
</dbReference>
<dbReference type="GO" id="GO:0019752">
    <property type="term" value="P:carboxylic acid metabolic process"/>
    <property type="evidence" value="ECO:0007669"/>
    <property type="project" value="UniProtKB-ARBA"/>
</dbReference>
<dbReference type="Pfam" id="PF02423">
    <property type="entry name" value="OCD_Mu_crystall"/>
    <property type="match status" value="1"/>
</dbReference>
<dbReference type="OrthoDB" id="9792005at2"/>
<reference evidence="2 3" key="1">
    <citation type="submission" date="2019-01" db="EMBL/GenBank/DDBJ databases">
        <title>Draft genome sequences of the type strains of six Macrococcus species.</title>
        <authorList>
            <person name="Mazhar S."/>
            <person name="Altermann E."/>
            <person name="Hill C."/>
            <person name="Mcauliffe O."/>
        </authorList>
    </citation>
    <scope>NUCLEOTIDE SEQUENCE [LARGE SCALE GENOMIC DNA]</scope>
    <source>
        <strain evidence="2 3">CCM4815</strain>
    </source>
</reference>
<evidence type="ECO:0000313" key="2">
    <source>
        <dbReference type="EMBL" id="TDM11958.1"/>
    </source>
</evidence>
<organism evidence="2 3">
    <name type="scientific">Macrococcus lamae</name>
    <dbReference type="NCBI Taxonomy" id="198484"/>
    <lineage>
        <taxon>Bacteria</taxon>
        <taxon>Bacillati</taxon>
        <taxon>Bacillota</taxon>
        <taxon>Bacilli</taxon>
        <taxon>Bacillales</taxon>
        <taxon>Staphylococcaceae</taxon>
        <taxon>Macrococcus</taxon>
    </lineage>
</organism>
<dbReference type="RefSeq" id="WP_133443608.1">
    <property type="nucleotide sequence ID" value="NZ_SCWB01000007.1"/>
</dbReference>
<comment type="similarity">
    <text evidence="1">Belongs to the ornithine cyclodeaminase/mu-crystallin family.</text>
</comment>
<evidence type="ECO:0000313" key="3">
    <source>
        <dbReference type="Proteomes" id="UP000294802"/>
    </source>
</evidence>